<dbReference type="OrthoDB" id="329481at2"/>
<dbReference type="Pfam" id="PF02909">
    <property type="entry name" value="TetR_C_1"/>
    <property type="match status" value="1"/>
</dbReference>
<dbReference type="SUPFAM" id="SSF48498">
    <property type="entry name" value="Tetracyclin repressor-like, C-terminal domain"/>
    <property type="match status" value="1"/>
</dbReference>
<evidence type="ECO:0000313" key="5">
    <source>
        <dbReference type="Proteomes" id="UP000283479"/>
    </source>
</evidence>
<dbReference type="GO" id="GO:0045892">
    <property type="term" value="P:negative regulation of DNA-templated transcription"/>
    <property type="evidence" value="ECO:0007669"/>
    <property type="project" value="InterPro"/>
</dbReference>
<name>A0A3S3A9L6_9NOCA</name>
<dbReference type="InterPro" id="IPR004111">
    <property type="entry name" value="Repressor_TetR_C"/>
</dbReference>
<keyword evidence="1" id="KW-0805">Transcription regulation</keyword>
<keyword evidence="2" id="KW-0804">Transcription</keyword>
<evidence type="ECO:0000259" key="3">
    <source>
        <dbReference type="Pfam" id="PF02909"/>
    </source>
</evidence>
<feature type="domain" description="Tetracycline repressor TetR C-terminal" evidence="3">
    <location>
        <begin position="9"/>
        <end position="101"/>
    </location>
</feature>
<evidence type="ECO:0000313" key="4">
    <source>
        <dbReference type="EMBL" id="RVW02907.1"/>
    </source>
</evidence>
<evidence type="ECO:0000256" key="1">
    <source>
        <dbReference type="ARBA" id="ARBA00023015"/>
    </source>
</evidence>
<proteinExistence type="predicted"/>
<protein>
    <recommendedName>
        <fullName evidence="3">Tetracycline repressor TetR C-terminal domain-containing protein</fullName>
    </recommendedName>
</protein>
<dbReference type="EMBL" id="RKLO01000003">
    <property type="protein sequence ID" value="RVW02907.1"/>
    <property type="molecule type" value="Genomic_DNA"/>
</dbReference>
<accession>A0A3S3A9L6</accession>
<evidence type="ECO:0000256" key="2">
    <source>
        <dbReference type="ARBA" id="ARBA00023163"/>
    </source>
</evidence>
<comment type="caution">
    <text evidence="4">The sequence shown here is derived from an EMBL/GenBank/DDBJ whole genome shotgun (WGS) entry which is preliminary data.</text>
</comment>
<dbReference type="Gene3D" id="1.10.357.10">
    <property type="entry name" value="Tetracycline Repressor, domain 2"/>
    <property type="match status" value="1"/>
</dbReference>
<organism evidence="4 5">
    <name type="scientific">Rhodococcus xishaensis</name>
    <dbReference type="NCBI Taxonomy" id="2487364"/>
    <lineage>
        <taxon>Bacteria</taxon>
        <taxon>Bacillati</taxon>
        <taxon>Actinomycetota</taxon>
        <taxon>Actinomycetes</taxon>
        <taxon>Mycobacteriales</taxon>
        <taxon>Nocardiaceae</taxon>
        <taxon>Rhodococcus</taxon>
    </lineage>
</organism>
<dbReference type="Proteomes" id="UP000283479">
    <property type="component" value="Unassembled WGS sequence"/>
</dbReference>
<gene>
    <name evidence="4" type="ORF">EGT50_09260</name>
</gene>
<dbReference type="AlphaFoldDB" id="A0A3S3A9L6"/>
<dbReference type="InterPro" id="IPR036271">
    <property type="entry name" value="Tet_transcr_reg_TetR-rel_C_sf"/>
</dbReference>
<keyword evidence="5" id="KW-1185">Reference proteome</keyword>
<reference evidence="4 5" key="1">
    <citation type="submission" date="2018-11" db="EMBL/GenBank/DDBJ databases">
        <title>Rhodococcus spongicola sp. nov. and Rhodococcus xishaensis sp. nov. from marine sponges.</title>
        <authorList>
            <person name="Li L."/>
            <person name="Lin H.W."/>
        </authorList>
    </citation>
    <scope>NUCLEOTIDE SEQUENCE [LARGE SCALE GENOMIC DNA]</scope>
    <source>
        <strain evidence="4 5">LHW51113</strain>
    </source>
</reference>
<sequence>MLSSRSAAVLGCFRRGGFSVRLTAHAYAVVDSYIYGFAIQEASLPATGGDDIKALADDMAEAFAGAPHLAELTVQHVLQPGYDFRDEFDFGLELVLDGLERALADEAVG</sequence>